<keyword evidence="6" id="KW-0406">Ion transport</keyword>
<reference evidence="9 10" key="1">
    <citation type="journal article" date="2019" name="Front. Genet.">
        <title>Whole-Genome Sequencing of the Opportunistic Yeast Pathogen Candida inconspicua Uncovers Its Hybrid Origin.</title>
        <authorList>
            <person name="Mixao V."/>
            <person name="Hansen A.P."/>
            <person name="Saus E."/>
            <person name="Boekhout T."/>
            <person name="Lass-Florl C."/>
            <person name="Gabaldon T."/>
        </authorList>
    </citation>
    <scope>NUCLEOTIDE SEQUENCE [LARGE SCALE GENOMIC DNA]</scope>
    <source>
        <strain evidence="9 10">CBS 180</strain>
    </source>
</reference>
<accession>A0A4T0WXZ9</accession>
<dbReference type="NCBIfam" id="TIGR01145">
    <property type="entry name" value="ATP_synt_delta"/>
    <property type="match status" value="1"/>
</dbReference>
<evidence type="ECO:0000256" key="5">
    <source>
        <dbReference type="ARBA" id="ARBA00022781"/>
    </source>
</evidence>
<evidence type="ECO:0000256" key="2">
    <source>
        <dbReference type="ARBA" id="ARBA00007046"/>
    </source>
</evidence>
<dbReference type="GO" id="GO:0046933">
    <property type="term" value="F:proton-transporting ATP synthase activity, rotational mechanism"/>
    <property type="evidence" value="ECO:0007669"/>
    <property type="project" value="InterPro"/>
</dbReference>
<evidence type="ECO:0000256" key="7">
    <source>
        <dbReference type="ARBA" id="ARBA00023136"/>
    </source>
</evidence>
<dbReference type="STRING" id="52247.A0A4T0WXZ9"/>
<evidence type="ECO:0000256" key="3">
    <source>
        <dbReference type="ARBA" id="ARBA00014723"/>
    </source>
</evidence>
<keyword evidence="5" id="KW-0375">Hydrogen ion transport</keyword>
<dbReference type="HAMAP" id="MF_01416">
    <property type="entry name" value="ATP_synth_delta_bact"/>
    <property type="match status" value="1"/>
</dbReference>
<dbReference type="Proteomes" id="UP000307173">
    <property type="component" value="Unassembled WGS sequence"/>
</dbReference>
<dbReference type="InterPro" id="IPR020781">
    <property type="entry name" value="ATPase_OSCP/d_CS"/>
</dbReference>
<comment type="caution">
    <text evidence="9">The sequence shown here is derived from an EMBL/GenBank/DDBJ whole genome shotgun (WGS) entry which is preliminary data.</text>
</comment>
<evidence type="ECO:0000256" key="6">
    <source>
        <dbReference type="ARBA" id="ARBA00023065"/>
    </source>
</evidence>
<organism evidence="9 10">
    <name type="scientific">Pichia inconspicua</name>
    <dbReference type="NCBI Taxonomy" id="52247"/>
    <lineage>
        <taxon>Eukaryota</taxon>
        <taxon>Fungi</taxon>
        <taxon>Dikarya</taxon>
        <taxon>Ascomycota</taxon>
        <taxon>Saccharomycotina</taxon>
        <taxon>Pichiomycetes</taxon>
        <taxon>Pichiales</taxon>
        <taxon>Pichiaceae</taxon>
        <taxon>Pichia</taxon>
    </lineage>
</organism>
<comment type="subcellular location">
    <subcellularLocation>
        <location evidence="1">Membrane</location>
    </subcellularLocation>
</comment>
<dbReference type="PROSITE" id="PS00389">
    <property type="entry name" value="ATPASE_DELTA"/>
    <property type="match status" value="1"/>
</dbReference>
<gene>
    <name evidence="9" type="ORF">CANINC_003814</name>
</gene>
<dbReference type="Pfam" id="PF00213">
    <property type="entry name" value="OSCP"/>
    <property type="match status" value="1"/>
</dbReference>
<comment type="similarity">
    <text evidence="2">Belongs to the ATPase delta chain family.</text>
</comment>
<keyword evidence="8" id="KW-0066">ATP synthesis</keyword>
<evidence type="ECO:0000313" key="9">
    <source>
        <dbReference type="EMBL" id="TID19243.1"/>
    </source>
</evidence>
<sequence length="205" mass="21843">MASRQFVRSLATAASTVKPPVQLFGLDGTYATALFTAAAKESSIEKTFQSVEKLNAAVKEDEKLAEILSNPALSFGSRKEVISTLQSTLKLDKTTVNLLNVLSENNRLGLFPQIAKQFGVLNSAHNGVIEATVVSAKSLDSKTIQRLTKAIQGSKFVGQGKTLKITNEVNPDILGGLIVEVGDNTVDLSVSAKVTKLNKVLTEAI</sequence>
<keyword evidence="4" id="KW-0813">Transport</keyword>
<dbReference type="GO" id="GO:0016020">
    <property type="term" value="C:membrane"/>
    <property type="evidence" value="ECO:0007669"/>
    <property type="project" value="UniProtKB-SubCell"/>
</dbReference>
<dbReference type="AlphaFoldDB" id="A0A4T0WXZ9"/>
<dbReference type="PRINTS" id="PR00125">
    <property type="entry name" value="ATPASEDELTA"/>
</dbReference>
<dbReference type="OrthoDB" id="1262810at2759"/>
<dbReference type="EMBL" id="SELW01000599">
    <property type="protein sequence ID" value="TID19243.1"/>
    <property type="molecule type" value="Genomic_DNA"/>
</dbReference>
<dbReference type="Gene3D" id="1.10.520.20">
    <property type="entry name" value="N-terminal domain of the delta subunit of the F1F0-ATP synthase"/>
    <property type="match status" value="1"/>
</dbReference>
<protein>
    <recommendedName>
        <fullName evidence="3">ATP synthase subunit 5, mitochondrial</fullName>
    </recommendedName>
</protein>
<proteinExistence type="inferred from homology"/>
<evidence type="ECO:0000256" key="4">
    <source>
        <dbReference type="ARBA" id="ARBA00022448"/>
    </source>
</evidence>
<keyword evidence="10" id="KW-1185">Reference proteome</keyword>
<dbReference type="InterPro" id="IPR000711">
    <property type="entry name" value="ATPase_OSCP/dsu"/>
</dbReference>
<keyword evidence="7" id="KW-0472">Membrane</keyword>
<evidence type="ECO:0000256" key="1">
    <source>
        <dbReference type="ARBA" id="ARBA00004370"/>
    </source>
</evidence>
<dbReference type="InterPro" id="IPR026015">
    <property type="entry name" value="ATP_synth_OSCP/delta_N_sf"/>
</dbReference>
<evidence type="ECO:0000256" key="8">
    <source>
        <dbReference type="ARBA" id="ARBA00023310"/>
    </source>
</evidence>
<dbReference type="PANTHER" id="PTHR11910">
    <property type="entry name" value="ATP SYNTHASE DELTA CHAIN"/>
    <property type="match status" value="1"/>
</dbReference>
<dbReference type="SUPFAM" id="SSF47928">
    <property type="entry name" value="N-terminal domain of the delta subunit of the F1F0-ATP synthase"/>
    <property type="match status" value="1"/>
</dbReference>
<name>A0A4T0WXZ9_9ASCO</name>
<evidence type="ECO:0000313" key="10">
    <source>
        <dbReference type="Proteomes" id="UP000307173"/>
    </source>
</evidence>